<evidence type="ECO:0000313" key="2">
    <source>
        <dbReference type="EMBL" id="WAW14429.1"/>
    </source>
</evidence>
<comment type="similarity">
    <text evidence="1">Belongs to the UPF0246 family.</text>
</comment>
<proteinExistence type="inferred from homology"/>
<name>A0ABY7JPL3_9FIRM</name>
<reference evidence="2" key="1">
    <citation type="submission" date="2022-12" db="EMBL/GenBank/DDBJ databases">
        <title>Peptostreptococcus.</title>
        <authorList>
            <person name="Lee S.H."/>
        </authorList>
    </citation>
    <scope>NUCLEOTIDE SEQUENCE</scope>
    <source>
        <strain evidence="2">CBA3647</strain>
    </source>
</reference>
<keyword evidence="3" id="KW-1185">Reference proteome</keyword>
<sequence>MITFISPAKGFNNTKIKAKSKPQMLDYSKEIMKNLKKLSSEDISTLMKVNDEIAILNKERFDSFNFEHDSLPAIYAYNGLQYKNINIDDFDNKDIDFITKHLRILSGLYGYLRPMDCISPYRLEMMTKLSLHGYKNLYEFWSDSIFKCFLKDLNKDNTLLNLSSDEYSKTIIKHIKTYNKKIDNTKQIKFVTCTFKVEKSGKLKTESTASKIARGKMLCFITKNRINKFTKLKDFTEDNFKFRQDLSTEKDNFIEYIFVKTK</sequence>
<dbReference type="RefSeq" id="WP_269311105.1">
    <property type="nucleotide sequence ID" value="NZ_CP114052.1"/>
</dbReference>
<accession>A0ABY7JPL3</accession>
<dbReference type="Pfam" id="PF03883">
    <property type="entry name" value="H2O2_YaaD"/>
    <property type="match status" value="1"/>
</dbReference>
<organism evidence="2 3">
    <name type="scientific">Peptostreptococcus equinus</name>
    <dbReference type="NCBI Taxonomy" id="3003601"/>
    <lineage>
        <taxon>Bacteria</taxon>
        <taxon>Bacillati</taxon>
        <taxon>Bacillota</taxon>
        <taxon>Clostridia</taxon>
        <taxon>Peptostreptococcales</taxon>
        <taxon>Peptostreptococcaceae</taxon>
        <taxon>Peptostreptococcus</taxon>
    </lineage>
</organism>
<dbReference type="PANTHER" id="PTHR30283:SF4">
    <property type="entry name" value="PEROXIDE STRESS RESISTANCE PROTEIN YAAA"/>
    <property type="match status" value="1"/>
</dbReference>
<dbReference type="EMBL" id="CP114052">
    <property type="protein sequence ID" value="WAW14429.1"/>
    <property type="molecule type" value="Genomic_DNA"/>
</dbReference>
<dbReference type="Proteomes" id="UP001164187">
    <property type="component" value="Chromosome"/>
</dbReference>
<dbReference type="InterPro" id="IPR005583">
    <property type="entry name" value="YaaA"/>
</dbReference>
<evidence type="ECO:0000256" key="1">
    <source>
        <dbReference type="HAMAP-Rule" id="MF_00652"/>
    </source>
</evidence>
<dbReference type="NCBIfam" id="NF002543">
    <property type="entry name" value="PRK02101.1-4"/>
    <property type="match status" value="1"/>
</dbReference>
<evidence type="ECO:0000313" key="3">
    <source>
        <dbReference type="Proteomes" id="UP001164187"/>
    </source>
</evidence>
<dbReference type="PANTHER" id="PTHR30283">
    <property type="entry name" value="PEROXIDE STRESS RESPONSE PROTEIN YAAA"/>
    <property type="match status" value="1"/>
</dbReference>
<protein>
    <recommendedName>
        <fullName evidence="1">UPF0246 protein O0R46_07445</fullName>
    </recommendedName>
</protein>
<dbReference type="HAMAP" id="MF_00652">
    <property type="entry name" value="UPF0246"/>
    <property type="match status" value="1"/>
</dbReference>
<gene>
    <name evidence="2" type="primary">yaaA</name>
    <name evidence="2" type="ORF">O0R46_07445</name>
</gene>